<dbReference type="SUPFAM" id="SSF53163">
    <property type="entry name" value="HybD-like"/>
    <property type="match status" value="1"/>
</dbReference>
<reference evidence="1 2" key="1">
    <citation type="submission" date="2023-07" db="EMBL/GenBank/DDBJ databases">
        <title>Genomic Encyclopedia of Type Strains, Phase IV (KMG-IV): sequencing the most valuable type-strain genomes for metagenomic binning, comparative biology and taxonomic classification.</title>
        <authorList>
            <person name="Goeker M."/>
        </authorList>
    </citation>
    <scope>NUCLEOTIDE SEQUENCE [LARGE SCALE GENOMIC DNA]</scope>
    <source>
        <strain evidence="1 2">DSM 4006</strain>
    </source>
</reference>
<protein>
    <submittedName>
        <fullName evidence="1">Sporulation protein YyaC</fullName>
    </submittedName>
</protein>
<dbReference type="InterPro" id="IPR023430">
    <property type="entry name" value="Pept_HybD-like_dom_sf"/>
</dbReference>
<organism evidence="1 2">
    <name type="scientific">Alicyclobacillus cycloheptanicus</name>
    <dbReference type="NCBI Taxonomy" id="1457"/>
    <lineage>
        <taxon>Bacteria</taxon>
        <taxon>Bacillati</taxon>
        <taxon>Bacillota</taxon>
        <taxon>Bacilli</taxon>
        <taxon>Bacillales</taxon>
        <taxon>Alicyclobacillaceae</taxon>
        <taxon>Alicyclobacillus</taxon>
    </lineage>
</organism>
<dbReference type="EMBL" id="JAUSTP010000002">
    <property type="protein sequence ID" value="MDQ0188817.1"/>
    <property type="molecule type" value="Genomic_DNA"/>
</dbReference>
<keyword evidence="2" id="KW-1185">Reference proteome</keyword>
<dbReference type="NCBIfam" id="TIGR02841">
    <property type="entry name" value="spore_YyaC"/>
    <property type="match status" value="1"/>
</dbReference>
<dbReference type="RefSeq" id="WP_274455210.1">
    <property type="nucleotide sequence ID" value="NZ_CP067097.1"/>
</dbReference>
<sequence>MDACRVHAQSKAAAATLSRRLARIFAAHKDVVVVCIGTPAVPGDAFGPMVGSALRRSLPIPVYGTLHHPVAALELPTIRRMLRAKHRNATVIAVDAALGYPRTVQFIKIVKGGIQPGRGLGRRWGSIGDYAIQGIVSPRTKDPLRALEQTPHRLVKSMANVTSTAIVSAWRRTHRRRSRKR</sequence>
<dbReference type="Proteomes" id="UP001232973">
    <property type="component" value="Unassembled WGS sequence"/>
</dbReference>
<accession>A0ABT9XEU6</accession>
<gene>
    <name evidence="1" type="ORF">J2S03_000629</name>
</gene>
<dbReference type="Pfam" id="PF06866">
    <property type="entry name" value="DUF1256"/>
    <property type="match status" value="1"/>
</dbReference>
<name>A0ABT9XEU6_9BACL</name>
<comment type="caution">
    <text evidence="1">The sequence shown here is derived from an EMBL/GenBank/DDBJ whole genome shotgun (WGS) entry which is preliminary data.</text>
</comment>
<dbReference type="InterPro" id="IPR009665">
    <property type="entry name" value="YyaC"/>
</dbReference>
<evidence type="ECO:0000313" key="2">
    <source>
        <dbReference type="Proteomes" id="UP001232973"/>
    </source>
</evidence>
<evidence type="ECO:0000313" key="1">
    <source>
        <dbReference type="EMBL" id="MDQ0188817.1"/>
    </source>
</evidence>
<proteinExistence type="predicted"/>